<sequence length="261" mass="29485">MDIVRQKIKGGVAALVKKAGLELLKIFQSGKKNHLKFKSKHEIATSADFLAEKIILQKIKTLTPSWRIISEEKGDNKKKSDYLWTIDPLDGTTNFYMGNPLFGVQICLLYKNEPQLAWIYAPVINEFYFAQKNKGAFLNNKKIKVSKNKFSHALLTYCHGAKEGQIKQALKIYQHFKLKGFDIRQLGSAALEFGWVAKGRTDCYISPSANPWDIYPGVLVVKEAGGTAYDFHGKPWTLNSPNVFASNGIIDKNILQFLKKL</sequence>
<feature type="binding site" evidence="4">
    <location>
        <position position="87"/>
    </location>
    <ligand>
        <name>Mg(2+)</name>
        <dbReference type="ChEBI" id="CHEBI:18420"/>
        <label>1</label>
        <note>catalytic</note>
    </ligand>
</feature>
<dbReference type="InterPro" id="IPR000760">
    <property type="entry name" value="Inositol_monophosphatase-like"/>
</dbReference>
<dbReference type="GO" id="GO:0007165">
    <property type="term" value="P:signal transduction"/>
    <property type="evidence" value="ECO:0007669"/>
    <property type="project" value="TreeGrafter"/>
</dbReference>
<dbReference type="InterPro" id="IPR020583">
    <property type="entry name" value="Inositol_monoP_metal-BS"/>
</dbReference>
<dbReference type="PANTHER" id="PTHR20854">
    <property type="entry name" value="INOSITOL MONOPHOSPHATASE"/>
    <property type="match status" value="1"/>
</dbReference>
<dbReference type="GO" id="GO:0006020">
    <property type="term" value="P:inositol metabolic process"/>
    <property type="evidence" value="ECO:0007669"/>
    <property type="project" value="TreeGrafter"/>
</dbReference>
<name>A0A1G1XNC6_9BACT</name>
<keyword evidence="2" id="KW-0378">Hydrolase</keyword>
<dbReference type="AlphaFoldDB" id="A0A1G1XNC6"/>
<organism evidence="5 6">
    <name type="scientific">Candidatus Buchananbacteria bacterium RBG_13_36_9</name>
    <dbReference type="NCBI Taxonomy" id="1797530"/>
    <lineage>
        <taxon>Bacteria</taxon>
        <taxon>Candidatus Buchananiibacteriota</taxon>
    </lineage>
</organism>
<evidence type="ECO:0000256" key="4">
    <source>
        <dbReference type="PIRSR" id="PIRSR600760-2"/>
    </source>
</evidence>
<dbReference type="Proteomes" id="UP000176498">
    <property type="component" value="Unassembled WGS sequence"/>
</dbReference>
<evidence type="ECO:0000313" key="5">
    <source>
        <dbReference type="EMBL" id="OGY41472.1"/>
    </source>
</evidence>
<evidence type="ECO:0000256" key="3">
    <source>
        <dbReference type="ARBA" id="ARBA00022842"/>
    </source>
</evidence>
<feature type="binding site" evidence="4">
    <location>
        <position position="89"/>
    </location>
    <ligand>
        <name>Mg(2+)</name>
        <dbReference type="ChEBI" id="CHEBI:18420"/>
        <label>1</label>
        <note>catalytic</note>
    </ligand>
</feature>
<gene>
    <name evidence="5" type="ORF">A2Y82_01040</name>
</gene>
<dbReference type="PROSITE" id="PS00629">
    <property type="entry name" value="IMP_1"/>
    <property type="match status" value="1"/>
</dbReference>
<protein>
    <recommendedName>
        <fullName evidence="7">Inositol-phosphate phosphatase</fullName>
    </recommendedName>
</protein>
<reference evidence="5 6" key="1">
    <citation type="journal article" date="2016" name="Nat. Commun.">
        <title>Thousands of microbial genomes shed light on interconnected biogeochemical processes in an aquifer system.</title>
        <authorList>
            <person name="Anantharaman K."/>
            <person name="Brown C.T."/>
            <person name="Hug L.A."/>
            <person name="Sharon I."/>
            <person name="Castelle C.J."/>
            <person name="Probst A.J."/>
            <person name="Thomas B.C."/>
            <person name="Singh A."/>
            <person name="Wilkins M.J."/>
            <person name="Karaoz U."/>
            <person name="Brodie E.L."/>
            <person name="Williams K.H."/>
            <person name="Hubbard S.S."/>
            <person name="Banfield J.F."/>
        </authorList>
    </citation>
    <scope>NUCLEOTIDE SEQUENCE [LARGE SCALE GENOMIC DNA]</scope>
</reference>
<evidence type="ECO:0008006" key="7">
    <source>
        <dbReference type="Google" id="ProtNLM"/>
    </source>
</evidence>
<feature type="binding site" evidence="4">
    <location>
        <position position="90"/>
    </location>
    <ligand>
        <name>Mg(2+)</name>
        <dbReference type="ChEBI" id="CHEBI:18420"/>
        <label>2</label>
    </ligand>
</feature>
<keyword evidence="3 4" id="KW-0460">Magnesium</keyword>
<evidence type="ECO:0000256" key="2">
    <source>
        <dbReference type="ARBA" id="ARBA00022801"/>
    </source>
</evidence>
<dbReference type="PANTHER" id="PTHR20854:SF4">
    <property type="entry name" value="INOSITOL-1-MONOPHOSPHATASE-RELATED"/>
    <property type="match status" value="1"/>
</dbReference>
<comment type="cofactor">
    <cofactor evidence="4">
        <name>Mg(2+)</name>
        <dbReference type="ChEBI" id="CHEBI:18420"/>
    </cofactor>
</comment>
<dbReference type="EMBL" id="MHHZ01000018">
    <property type="protein sequence ID" value="OGY41472.1"/>
    <property type="molecule type" value="Genomic_DNA"/>
</dbReference>
<comment type="caution">
    <text evidence="5">The sequence shown here is derived from an EMBL/GenBank/DDBJ whole genome shotgun (WGS) entry which is preliminary data.</text>
</comment>
<evidence type="ECO:0000256" key="1">
    <source>
        <dbReference type="ARBA" id="ARBA00022723"/>
    </source>
</evidence>
<feature type="binding site" evidence="4">
    <location>
        <position position="213"/>
    </location>
    <ligand>
        <name>Mg(2+)</name>
        <dbReference type="ChEBI" id="CHEBI:18420"/>
        <label>1</label>
        <note>catalytic</note>
    </ligand>
</feature>
<proteinExistence type="predicted"/>
<dbReference type="PRINTS" id="PR00377">
    <property type="entry name" value="IMPHPHTASES"/>
</dbReference>
<keyword evidence="1 4" id="KW-0479">Metal-binding</keyword>
<feature type="binding site" evidence="4">
    <location>
        <position position="71"/>
    </location>
    <ligand>
        <name>Mg(2+)</name>
        <dbReference type="ChEBI" id="CHEBI:18420"/>
        <label>1</label>
        <note>catalytic</note>
    </ligand>
</feature>
<accession>A0A1G1XNC6</accession>
<dbReference type="GO" id="GO:0046872">
    <property type="term" value="F:metal ion binding"/>
    <property type="evidence" value="ECO:0007669"/>
    <property type="project" value="UniProtKB-KW"/>
</dbReference>
<evidence type="ECO:0000313" key="6">
    <source>
        <dbReference type="Proteomes" id="UP000176498"/>
    </source>
</evidence>
<dbReference type="Gene3D" id="3.30.540.10">
    <property type="entry name" value="Fructose-1,6-Bisphosphatase, subunit A, domain 1"/>
    <property type="match status" value="1"/>
</dbReference>
<dbReference type="Gene3D" id="3.40.190.80">
    <property type="match status" value="1"/>
</dbReference>
<dbReference type="GO" id="GO:0008934">
    <property type="term" value="F:inositol monophosphate 1-phosphatase activity"/>
    <property type="evidence" value="ECO:0007669"/>
    <property type="project" value="TreeGrafter"/>
</dbReference>
<dbReference type="SUPFAM" id="SSF56655">
    <property type="entry name" value="Carbohydrate phosphatase"/>
    <property type="match status" value="1"/>
</dbReference>
<dbReference type="Pfam" id="PF00459">
    <property type="entry name" value="Inositol_P"/>
    <property type="match status" value="1"/>
</dbReference>